<feature type="chain" id="PRO_5038725838" evidence="1">
    <location>
        <begin position="27"/>
        <end position="55"/>
    </location>
</feature>
<protein>
    <submittedName>
        <fullName evidence="2">Uncharacterized protein</fullName>
    </submittedName>
</protein>
<dbReference type="EMBL" id="AYXG01000101">
    <property type="protein sequence ID" value="EWC61833.1"/>
    <property type="molecule type" value="Genomic_DNA"/>
</dbReference>
<keyword evidence="3" id="KW-1185">Reference proteome</keyword>
<evidence type="ECO:0000256" key="1">
    <source>
        <dbReference type="SAM" id="SignalP"/>
    </source>
</evidence>
<reference evidence="2 3" key="1">
    <citation type="journal article" date="2014" name="Genome Announc.">
        <title>Draft Genome Sequence of the Antitrypanosomally Active Sponge-Associated Bacterium Actinokineospora sp. Strain EG49.</title>
        <authorList>
            <person name="Harjes J."/>
            <person name="Ryu T."/>
            <person name="Abdelmohsen U.R."/>
            <person name="Moitinho-Silva L."/>
            <person name="Horn H."/>
            <person name="Ravasi T."/>
            <person name="Hentschel U."/>
        </authorList>
    </citation>
    <scope>NUCLEOTIDE SEQUENCE [LARGE SCALE GENOMIC DNA]</scope>
    <source>
        <strain evidence="2 3">EG49</strain>
    </source>
</reference>
<feature type="signal peptide" evidence="1">
    <location>
        <begin position="1"/>
        <end position="26"/>
    </location>
</feature>
<gene>
    <name evidence="2" type="ORF">UO65_2892</name>
</gene>
<comment type="caution">
    <text evidence="2">The sequence shown here is derived from an EMBL/GenBank/DDBJ whole genome shotgun (WGS) entry which is preliminary data.</text>
</comment>
<evidence type="ECO:0000313" key="2">
    <source>
        <dbReference type="EMBL" id="EWC61833.1"/>
    </source>
</evidence>
<dbReference type="Proteomes" id="UP000019277">
    <property type="component" value="Unassembled WGS sequence"/>
</dbReference>
<dbReference type="PROSITE" id="PS51257">
    <property type="entry name" value="PROKAR_LIPOPROTEIN"/>
    <property type="match status" value="1"/>
</dbReference>
<organism evidence="2 3">
    <name type="scientific">Actinokineospora spheciospongiae</name>
    <dbReference type="NCBI Taxonomy" id="909613"/>
    <lineage>
        <taxon>Bacteria</taxon>
        <taxon>Bacillati</taxon>
        <taxon>Actinomycetota</taxon>
        <taxon>Actinomycetes</taxon>
        <taxon>Pseudonocardiales</taxon>
        <taxon>Pseudonocardiaceae</taxon>
        <taxon>Actinokineospora</taxon>
    </lineage>
</organism>
<dbReference type="AlphaFoldDB" id="W7IN60"/>
<accession>W7IN60</accession>
<dbReference type="STRING" id="909613.UO65_2892"/>
<sequence>MAPDTTRRSLRMLAATAVLGLLPLLAACGDDDGDDDDRDDDGMRARAAVVMTITD</sequence>
<proteinExistence type="predicted"/>
<keyword evidence="1" id="KW-0732">Signal</keyword>
<name>W7IN60_9PSEU</name>
<evidence type="ECO:0000313" key="3">
    <source>
        <dbReference type="Proteomes" id="UP000019277"/>
    </source>
</evidence>